<protein>
    <submittedName>
        <fullName evidence="1">Uncharacterized protein</fullName>
    </submittedName>
</protein>
<evidence type="ECO:0000313" key="1">
    <source>
        <dbReference type="EMBL" id="KAK8141690.1"/>
    </source>
</evidence>
<keyword evidence="2" id="KW-1185">Reference proteome</keyword>
<dbReference type="EMBL" id="JAAHCF010000875">
    <property type="protein sequence ID" value="KAK8141690.1"/>
    <property type="molecule type" value="Genomic_DNA"/>
</dbReference>
<evidence type="ECO:0000313" key="2">
    <source>
        <dbReference type="Proteomes" id="UP001397290"/>
    </source>
</evidence>
<gene>
    <name evidence="1" type="ORF">G3M48_010051</name>
</gene>
<name>A0AAW0RHY0_9HYPO</name>
<organism evidence="1 2">
    <name type="scientific">Beauveria asiatica</name>
    <dbReference type="NCBI Taxonomy" id="1069075"/>
    <lineage>
        <taxon>Eukaryota</taxon>
        <taxon>Fungi</taxon>
        <taxon>Dikarya</taxon>
        <taxon>Ascomycota</taxon>
        <taxon>Pezizomycotina</taxon>
        <taxon>Sordariomycetes</taxon>
        <taxon>Hypocreomycetidae</taxon>
        <taxon>Hypocreales</taxon>
        <taxon>Cordycipitaceae</taxon>
        <taxon>Beauveria</taxon>
    </lineage>
</organism>
<dbReference type="AlphaFoldDB" id="A0AAW0RHY0"/>
<dbReference type="Proteomes" id="UP001397290">
    <property type="component" value="Unassembled WGS sequence"/>
</dbReference>
<comment type="caution">
    <text evidence="1">The sequence shown here is derived from an EMBL/GenBank/DDBJ whole genome shotgun (WGS) entry which is preliminary data.</text>
</comment>
<reference evidence="1 2" key="1">
    <citation type="submission" date="2020-02" db="EMBL/GenBank/DDBJ databases">
        <title>Comparative genomics of the hypocrealean fungal genus Beauvera.</title>
        <authorList>
            <person name="Showalter D.N."/>
            <person name="Bushley K.E."/>
            <person name="Rehner S.A."/>
        </authorList>
    </citation>
    <scope>NUCLEOTIDE SEQUENCE [LARGE SCALE GENOMIC DNA]</scope>
    <source>
        <strain evidence="1 2">ARSEF4384</strain>
    </source>
</reference>
<proteinExistence type="predicted"/>
<sequence length="161" mass="17626">MKAETLQHAYYAGRLATCLPKGGHSAILDSVSQTPSKNPATKKVHPEEVLPEELPAPEFSLRVYAHTLQASTFLLQIAEEFPCFKGSQLVTDLPANEASQRLTVAAYVAGLLSPRFPYEVSLELNTLTAVLKAGISHKQETDLDVSYRDTNSEAFHKPTDT</sequence>
<accession>A0AAW0RHY0</accession>